<dbReference type="GO" id="GO:0003677">
    <property type="term" value="F:DNA binding"/>
    <property type="evidence" value="ECO:0007669"/>
    <property type="project" value="UniProtKB-UniRule"/>
</dbReference>
<dbReference type="AlphaFoldDB" id="A0A3N0V2H9"/>
<feature type="DNA-binding region" description="H-T-H motif" evidence="4">
    <location>
        <begin position="42"/>
        <end position="61"/>
    </location>
</feature>
<dbReference type="EMBL" id="RJVP01000002">
    <property type="protein sequence ID" value="ROH87017.1"/>
    <property type="molecule type" value="Genomic_DNA"/>
</dbReference>
<comment type="caution">
    <text evidence="6">The sequence shown here is derived from an EMBL/GenBank/DDBJ whole genome shotgun (WGS) entry which is preliminary data.</text>
</comment>
<dbReference type="InterPro" id="IPR036271">
    <property type="entry name" value="Tet_transcr_reg_TetR-rel_C_sf"/>
</dbReference>
<dbReference type="SUPFAM" id="SSF48498">
    <property type="entry name" value="Tetracyclin repressor-like, C-terminal domain"/>
    <property type="match status" value="1"/>
</dbReference>
<dbReference type="Pfam" id="PF16925">
    <property type="entry name" value="TetR_C_13"/>
    <property type="match status" value="1"/>
</dbReference>
<dbReference type="Proteomes" id="UP000275137">
    <property type="component" value="Unassembled WGS sequence"/>
</dbReference>
<evidence type="ECO:0000313" key="6">
    <source>
        <dbReference type="EMBL" id="ROH87017.1"/>
    </source>
</evidence>
<organism evidence="6 7">
    <name type="scientific">Pseudomethylobacillus aquaticus</name>
    <dbReference type="NCBI Taxonomy" id="2676064"/>
    <lineage>
        <taxon>Bacteria</taxon>
        <taxon>Pseudomonadati</taxon>
        <taxon>Pseudomonadota</taxon>
        <taxon>Betaproteobacteria</taxon>
        <taxon>Nitrosomonadales</taxon>
        <taxon>Methylophilaceae</taxon>
        <taxon>Pseudomethylobacillus</taxon>
    </lineage>
</organism>
<proteinExistence type="predicted"/>
<keyword evidence="7" id="KW-1185">Reference proteome</keyword>
<evidence type="ECO:0000256" key="1">
    <source>
        <dbReference type="ARBA" id="ARBA00023015"/>
    </source>
</evidence>
<feature type="domain" description="HTH tetR-type" evidence="5">
    <location>
        <begin position="19"/>
        <end position="79"/>
    </location>
</feature>
<dbReference type="InterPro" id="IPR001647">
    <property type="entry name" value="HTH_TetR"/>
</dbReference>
<dbReference type="InterPro" id="IPR009057">
    <property type="entry name" value="Homeodomain-like_sf"/>
</dbReference>
<accession>A0A3N0V2H9</accession>
<dbReference type="Gene3D" id="1.10.10.60">
    <property type="entry name" value="Homeodomain-like"/>
    <property type="match status" value="1"/>
</dbReference>
<dbReference type="PANTHER" id="PTHR47506">
    <property type="entry name" value="TRANSCRIPTIONAL REGULATORY PROTEIN"/>
    <property type="match status" value="1"/>
</dbReference>
<dbReference type="Pfam" id="PF00440">
    <property type="entry name" value="TetR_N"/>
    <property type="match status" value="1"/>
</dbReference>
<evidence type="ECO:0000256" key="3">
    <source>
        <dbReference type="ARBA" id="ARBA00023163"/>
    </source>
</evidence>
<dbReference type="Gene3D" id="1.10.357.10">
    <property type="entry name" value="Tetracycline Repressor, domain 2"/>
    <property type="match status" value="1"/>
</dbReference>
<evidence type="ECO:0000256" key="2">
    <source>
        <dbReference type="ARBA" id="ARBA00023125"/>
    </source>
</evidence>
<keyword evidence="3" id="KW-0804">Transcription</keyword>
<gene>
    <name evidence="6" type="ORF">ED236_04820</name>
</gene>
<evidence type="ECO:0000256" key="4">
    <source>
        <dbReference type="PROSITE-ProRule" id="PRU00335"/>
    </source>
</evidence>
<dbReference type="PANTHER" id="PTHR47506:SF1">
    <property type="entry name" value="HTH-TYPE TRANSCRIPTIONAL REGULATOR YJDC"/>
    <property type="match status" value="1"/>
</dbReference>
<dbReference type="SUPFAM" id="SSF46689">
    <property type="entry name" value="Homeodomain-like"/>
    <property type="match status" value="1"/>
</dbReference>
<sequence length="207" mass="22709">MTTTNSTDAPPRPRGRPAAFDREAALQQALLVFWSHGYEGASMAELTAAMNMNKPSIYAAFGNKEELFRHALHAYTARTGTFIRKALEATSARQVVDQLLNAAAAMLTDTSHPPGCMIVQTALACGAACTEIREELTRYRHRMRQLLQQRFERAQAEGDLPADAVPADLARYVAAIHQGMSVQASSGASREELQALVRVVLQLWPSR</sequence>
<name>A0A3N0V2H9_9PROT</name>
<protein>
    <submittedName>
        <fullName evidence="6">TetR/AcrR family transcriptional regulator</fullName>
    </submittedName>
</protein>
<evidence type="ECO:0000313" key="7">
    <source>
        <dbReference type="Proteomes" id="UP000275137"/>
    </source>
</evidence>
<keyword evidence="2 4" id="KW-0238">DNA-binding</keyword>
<dbReference type="RefSeq" id="WP_123236824.1">
    <property type="nucleotide sequence ID" value="NZ_RJVP01000002.1"/>
</dbReference>
<dbReference type="InterPro" id="IPR011075">
    <property type="entry name" value="TetR_C"/>
</dbReference>
<reference evidence="6 7" key="1">
    <citation type="submission" date="2018-10" db="EMBL/GenBank/DDBJ databases">
        <authorList>
            <person name="Chen W.-M."/>
        </authorList>
    </citation>
    <scope>NUCLEOTIDE SEQUENCE [LARGE SCALE GENOMIC DNA]</scope>
    <source>
        <strain evidence="6 7">H-5</strain>
    </source>
</reference>
<keyword evidence="1" id="KW-0805">Transcription regulation</keyword>
<dbReference type="PROSITE" id="PS50977">
    <property type="entry name" value="HTH_TETR_2"/>
    <property type="match status" value="1"/>
</dbReference>
<evidence type="ECO:0000259" key="5">
    <source>
        <dbReference type="PROSITE" id="PS50977"/>
    </source>
</evidence>